<dbReference type="Gene3D" id="2.170.270.10">
    <property type="entry name" value="SET domain"/>
    <property type="match status" value="1"/>
</dbReference>
<feature type="region of interest" description="Disordered" evidence="1">
    <location>
        <begin position="810"/>
        <end position="846"/>
    </location>
</feature>
<feature type="compositionally biased region" description="Low complexity" evidence="1">
    <location>
        <begin position="97"/>
        <end position="106"/>
    </location>
</feature>
<evidence type="ECO:0000256" key="1">
    <source>
        <dbReference type="SAM" id="MobiDB-lite"/>
    </source>
</evidence>
<dbReference type="Pfam" id="PF20681">
    <property type="entry name" value="DUF6818"/>
    <property type="match status" value="1"/>
</dbReference>
<dbReference type="AlphaFoldDB" id="W2GKQ5"/>
<evidence type="ECO:0000313" key="4">
    <source>
        <dbReference type="EMBL" id="ETL36251.1"/>
    </source>
</evidence>
<dbReference type="VEuPathDB" id="FungiDB:PPTG_19273"/>
<dbReference type="Proteomes" id="UP000053236">
    <property type="component" value="Unassembled WGS sequence"/>
</dbReference>
<dbReference type="EMBL" id="KI673824">
    <property type="protein sequence ID" value="ETL36251.1"/>
    <property type="molecule type" value="Genomic_DNA"/>
</dbReference>
<name>W2GKQ5_PHYNI</name>
<reference evidence="3" key="1">
    <citation type="submission" date="2013-11" db="EMBL/GenBank/DDBJ databases">
        <title>The Genome Sequence of Phytophthora parasitica CJ02B3.</title>
        <authorList>
            <consortium name="The Broad Institute Genomics Platform"/>
            <person name="Russ C."/>
            <person name="Tyler B."/>
            <person name="Panabieres F."/>
            <person name="Shan W."/>
            <person name="Tripathy S."/>
            <person name="Grunwald N."/>
            <person name="Machado M."/>
            <person name="Johnson C.S."/>
            <person name="Arredondo F."/>
            <person name="Hong C."/>
            <person name="Coffey M."/>
            <person name="Young S.K."/>
            <person name="Zeng Q."/>
            <person name="Gargeya S."/>
            <person name="Fitzgerald M."/>
            <person name="Abouelleil A."/>
            <person name="Alvarado L."/>
            <person name="Chapman S.B."/>
            <person name="Gainer-Dewar J."/>
            <person name="Goldberg J."/>
            <person name="Griggs A."/>
            <person name="Gujja S."/>
            <person name="Hansen M."/>
            <person name="Howarth C."/>
            <person name="Imamovic A."/>
            <person name="Ireland A."/>
            <person name="Larimer J."/>
            <person name="McCowan C."/>
            <person name="Murphy C."/>
            <person name="Pearson M."/>
            <person name="Poon T.W."/>
            <person name="Priest M."/>
            <person name="Roberts A."/>
            <person name="Saif S."/>
            <person name="Shea T."/>
            <person name="Sykes S."/>
            <person name="Wortman J."/>
            <person name="Nusbaum C."/>
            <person name="Birren B."/>
        </authorList>
    </citation>
    <scope>NUCLEOTIDE SEQUENCE [LARGE SCALE GENOMIC DNA]</scope>
    <source>
        <strain evidence="3">CJ02B3</strain>
    </source>
</reference>
<dbReference type="VEuPathDB" id="FungiDB:PPTG_13748"/>
<dbReference type="Pfam" id="PF00856">
    <property type="entry name" value="SET"/>
    <property type="match status" value="1"/>
</dbReference>
<feature type="domain" description="SET" evidence="2">
    <location>
        <begin position="273"/>
        <end position="394"/>
    </location>
</feature>
<feature type="compositionally biased region" description="Acidic residues" evidence="1">
    <location>
        <begin position="583"/>
        <end position="598"/>
    </location>
</feature>
<dbReference type="PROSITE" id="PS50280">
    <property type="entry name" value="SET"/>
    <property type="match status" value="1"/>
</dbReference>
<reference evidence="4" key="2">
    <citation type="submission" date="2013-11" db="EMBL/GenBank/DDBJ databases">
        <title>The Genome Sequence of Phytophthora parasitica CJ05E6.</title>
        <authorList>
            <consortium name="The Broad Institute Genomics Platform"/>
            <person name="Russ C."/>
            <person name="Tyler B."/>
            <person name="Panabieres F."/>
            <person name="Shan W."/>
            <person name="Tripathy S."/>
            <person name="Grunwald N."/>
            <person name="Machado M."/>
            <person name="Johnson C.S."/>
            <person name="Arredondo F."/>
            <person name="Hong C."/>
            <person name="Coffey M."/>
            <person name="Young S.K."/>
            <person name="Zeng Q."/>
            <person name="Gargeya S."/>
            <person name="Fitzgerald M."/>
            <person name="Abouelleil A."/>
            <person name="Alvarado L."/>
            <person name="Chapman S.B."/>
            <person name="Gainer-Dewar J."/>
            <person name="Goldberg J."/>
            <person name="Griggs A."/>
            <person name="Gujja S."/>
            <person name="Hansen M."/>
            <person name="Howarth C."/>
            <person name="Imamovic A."/>
            <person name="Ireland A."/>
            <person name="Larimer J."/>
            <person name="McCowan C."/>
            <person name="Murphy C."/>
            <person name="Pearson M."/>
            <person name="Poon T.W."/>
            <person name="Priest M."/>
            <person name="Roberts A."/>
            <person name="Saif S."/>
            <person name="Shea T."/>
            <person name="Sykes S."/>
            <person name="Wortman J."/>
            <person name="Nusbaum C."/>
            <person name="Birren B."/>
        </authorList>
    </citation>
    <scope>NUCLEOTIDE SEQUENCE [LARGE SCALE GENOMIC DNA]</scope>
    <source>
        <strain evidence="4">CJ05E6</strain>
    </source>
</reference>
<proteinExistence type="predicted"/>
<dbReference type="InterPro" id="IPR049203">
    <property type="entry name" value="DUF6818"/>
</dbReference>
<organism evidence="3">
    <name type="scientific">Phytophthora nicotianae</name>
    <name type="common">Potato buckeye rot agent</name>
    <name type="synonym">Phytophthora parasitica</name>
    <dbReference type="NCBI Taxonomy" id="4792"/>
    <lineage>
        <taxon>Eukaryota</taxon>
        <taxon>Sar</taxon>
        <taxon>Stramenopiles</taxon>
        <taxon>Oomycota</taxon>
        <taxon>Peronosporomycetes</taxon>
        <taxon>Peronosporales</taxon>
        <taxon>Peronosporaceae</taxon>
        <taxon>Phytophthora</taxon>
    </lineage>
</organism>
<dbReference type="SUPFAM" id="SSF82199">
    <property type="entry name" value="SET domain"/>
    <property type="match status" value="1"/>
</dbReference>
<dbReference type="Proteomes" id="UP000053864">
    <property type="component" value="Unassembled WGS sequence"/>
</dbReference>
<dbReference type="InterPro" id="IPR046341">
    <property type="entry name" value="SET_dom_sf"/>
</dbReference>
<evidence type="ECO:0000313" key="3">
    <source>
        <dbReference type="EMBL" id="ETK82870.1"/>
    </source>
</evidence>
<feature type="region of interest" description="Disordered" evidence="1">
    <location>
        <begin position="574"/>
        <end position="642"/>
    </location>
</feature>
<dbReference type="PANTHER" id="PTHR34409">
    <property type="entry name" value="SET DOMAIN-CONTAINING PROTEIN"/>
    <property type="match status" value="1"/>
</dbReference>
<dbReference type="PANTHER" id="PTHR34409:SF1">
    <property type="entry name" value="MYB-LIKE DOMAIN-CONTAINING PROTEIN"/>
    <property type="match status" value="1"/>
</dbReference>
<gene>
    <name evidence="3" type="ORF">L915_11823</name>
    <name evidence="4" type="ORF">L916_11747</name>
</gene>
<feature type="compositionally biased region" description="Polar residues" evidence="1">
    <location>
        <begin position="630"/>
        <end position="642"/>
    </location>
</feature>
<sequence length="846" mass="93111">MVHLVHSALYWKLRCIQDSSASEDENTPPNVSRTQSPEDKTAKQKYSDDKNCDDECCGNKGWDATSLTGTATPPWMSPGFTKLSYSRSNTNPPPSSPSSAPSPSSAETVLSPSRRPLEVASPPTSSPVMLETTPRPSPLVGSRTKGLQNRRSRREGATPYSRPCLLRDQKGCSVANPSGCIRAANVESSGPKLRSHITADMLVPVRWPYDVAHLREQYNPMATVFPAVPNFGLCNCQDPCRFDTCRNALMNVYCNINCCPYEGMCGNGLRESNKVYLVRNLRTSTLGVAVVDDIEAGEVVGQYLGELEHLSMNRSVRPRNTGYRLVMRQRPERPEHPVLVAINAERMGGLMRFVNHSCEPVAKFVEVGNGRRTTVVVVTTERVRLGQEITADHGADLWIAAILSDVVCEGGEDIEGFKLKDSTRITKAAMFSLVNRTFSRQVGAASARGFAPSGFAPTQVLHATTTLTPSTPLTTQPLLGKNSGSANYKVAEVNRLLDLVEQYLPLGKDEWERLASDFNSTRPRSWAERDFDSLRRTFKALYSTRKPTGKANIPPHIERAKDLKRAVDDKANVIEMDDCVKEDSDEEPDEENEEEEERAIEPDFSFNYEPDDTLFPDRDAGGSTVDIGTDAQSGASLSTSTGLESSVDAAEIAAHSASEGARGNAHPVLDVRHQRALCARQDSEGGKPPRAANTTKPKARKTKSGQRPDNHEGAGGRGFNDLQASSNRLGGGDLRIFRVRLVTKRSSEEGDLESAEANFAKAKRMRAVLATEALQQKLAKIQQASSSLGGSMMELVLIMREENELKAEARRAEEDECRRDELAAREEHYQAEKKDAEERRRQESLE</sequence>
<feature type="region of interest" description="Disordered" evidence="1">
    <location>
        <begin position="679"/>
        <end position="726"/>
    </location>
</feature>
<dbReference type="InterPro" id="IPR001214">
    <property type="entry name" value="SET_dom"/>
</dbReference>
<protein>
    <recommendedName>
        <fullName evidence="2">SET domain-containing protein</fullName>
    </recommendedName>
</protein>
<accession>W2GKQ5</accession>
<feature type="region of interest" description="Disordered" evidence="1">
    <location>
        <begin position="19"/>
        <end position="160"/>
    </location>
</feature>
<feature type="compositionally biased region" description="Basic and acidic residues" evidence="1">
    <location>
        <begin position="36"/>
        <end position="50"/>
    </location>
</feature>
<dbReference type="SMART" id="SM00317">
    <property type="entry name" value="SET"/>
    <property type="match status" value="1"/>
</dbReference>
<dbReference type="EMBL" id="KI687130">
    <property type="protein sequence ID" value="ETK82870.1"/>
    <property type="molecule type" value="Genomic_DNA"/>
</dbReference>
<evidence type="ECO:0000259" key="2">
    <source>
        <dbReference type="PROSITE" id="PS50280"/>
    </source>
</evidence>
<dbReference type="VEuPathDB" id="FungiDB:PPTG_19937"/>